<dbReference type="SUPFAM" id="SSF46785">
    <property type="entry name" value="Winged helix' DNA-binding domain"/>
    <property type="match status" value="1"/>
</dbReference>
<accession>A0A2H1EH13</accession>
<dbReference type="EMBL" id="FRFC01000003">
    <property type="protein sequence ID" value="SHO45551.1"/>
    <property type="molecule type" value="Genomic_DNA"/>
</dbReference>
<keyword evidence="4" id="KW-1185">Reference proteome</keyword>
<protein>
    <submittedName>
        <fullName evidence="3">Putative transcriptional regulator, ArsR family</fullName>
    </submittedName>
</protein>
<evidence type="ECO:0000259" key="2">
    <source>
        <dbReference type="Pfam" id="PF25213"/>
    </source>
</evidence>
<dbReference type="InterPro" id="IPR011991">
    <property type="entry name" value="ArsR-like_HTH"/>
</dbReference>
<evidence type="ECO:0000313" key="3">
    <source>
        <dbReference type="EMBL" id="SHO45551.1"/>
    </source>
</evidence>
<dbReference type="Pfam" id="PF25213">
    <property type="entry name" value="HVO_A0261_N"/>
    <property type="match status" value="1"/>
</dbReference>
<feature type="domain" description="HVO-A0261-like N-terminal" evidence="2">
    <location>
        <begin position="16"/>
        <end position="84"/>
    </location>
</feature>
<dbReference type="Pfam" id="PF08350">
    <property type="entry name" value="FilR1_middle"/>
    <property type="match status" value="1"/>
</dbReference>
<dbReference type="InterPro" id="IPR013561">
    <property type="entry name" value="FilR1_middle_dom"/>
</dbReference>
<dbReference type="OrthoDB" id="11410at2157"/>
<organism evidence="3 4">
    <name type="scientific">Nitrosotalea sinensis</name>
    <dbReference type="NCBI Taxonomy" id="1499975"/>
    <lineage>
        <taxon>Archaea</taxon>
        <taxon>Nitrososphaerota</taxon>
        <taxon>Nitrososphaeria</taxon>
        <taxon>Nitrosotaleales</taxon>
        <taxon>Nitrosotaleaceae</taxon>
        <taxon>Nitrosotalea</taxon>
    </lineage>
</organism>
<dbReference type="InterPro" id="IPR036388">
    <property type="entry name" value="WH-like_DNA-bd_sf"/>
</dbReference>
<evidence type="ECO:0000259" key="1">
    <source>
        <dbReference type="Pfam" id="PF08350"/>
    </source>
</evidence>
<dbReference type="CDD" id="cd00090">
    <property type="entry name" value="HTH_ARSR"/>
    <property type="match status" value="1"/>
</dbReference>
<dbReference type="InterPro" id="IPR057527">
    <property type="entry name" value="HVO_A0261-like_N"/>
</dbReference>
<proteinExistence type="predicted"/>
<evidence type="ECO:0000313" key="4">
    <source>
        <dbReference type="Proteomes" id="UP000232412"/>
    </source>
</evidence>
<dbReference type="Proteomes" id="UP000232412">
    <property type="component" value="Unassembled WGS sequence"/>
</dbReference>
<dbReference type="Gene3D" id="1.10.10.10">
    <property type="entry name" value="Winged helix-like DNA-binding domain superfamily/Winged helix DNA-binding domain"/>
    <property type="match status" value="1"/>
</dbReference>
<dbReference type="RefSeq" id="WP_101009663.1">
    <property type="nucleotide sequence ID" value="NZ_FRFC01000003.1"/>
</dbReference>
<name>A0A2H1EH13_9ARCH</name>
<feature type="domain" description="Methanogenesis regulatory protein FilR1 middle" evidence="1">
    <location>
        <begin position="138"/>
        <end position="254"/>
    </location>
</feature>
<gene>
    <name evidence="3" type="ORF">NSIN_20696</name>
</gene>
<sequence>MGKSDSDLPDELFLELASKTRCQILLILKDKPTRTNKISQALGLSVQETHRNTSRLVDAGIIAKDSEGLFSLTEYGKLVVEQIRYYQFLNRYHKFFEDHRCDLPNKFKQRLGVFDNCDLVSKVTNVQQRLKKMESEAKEHIKLVVSQAWEDEGKVLLDRAKNGTKISTIFKFDAVMPDEIAENIQKKLTNFIQKGILEQKILDDDSNISLYIADKQAAIMFPNQKGEADMNTLFVGKDEEFYEWCLDYFNYLWNIAKPIVKGKTKFY</sequence>
<dbReference type="AlphaFoldDB" id="A0A2H1EH13"/>
<dbReference type="InterPro" id="IPR036390">
    <property type="entry name" value="WH_DNA-bd_sf"/>
</dbReference>
<reference evidence="4" key="1">
    <citation type="submission" date="2016-12" db="EMBL/GenBank/DDBJ databases">
        <authorList>
            <person name="Herbold C."/>
        </authorList>
    </citation>
    <scope>NUCLEOTIDE SEQUENCE [LARGE SCALE GENOMIC DNA]</scope>
</reference>